<organism evidence="9 10">
    <name type="scientific">Cordyceps confragosa</name>
    <name type="common">Lecanicillium lecanii</name>
    <dbReference type="NCBI Taxonomy" id="2714763"/>
    <lineage>
        <taxon>Eukaryota</taxon>
        <taxon>Fungi</taxon>
        <taxon>Dikarya</taxon>
        <taxon>Ascomycota</taxon>
        <taxon>Pezizomycotina</taxon>
        <taxon>Sordariomycetes</taxon>
        <taxon>Hypocreomycetidae</taxon>
        <taxon>Hypocreales</taxon>
        <taxon>Cordycipitaceae</taxon>
        <taxon>Akanthomyces</taxon>
    </lineage>
</organism>
<evidence type="ECO:0000259" key="8">
    <source>
        <dbReference type="Pfam" id="PF01432"/>
    </source>
</evidence>
<dbReference type="GO" id="GO:0004222">
    <property type="term" value="F:metalloendopeptidase activity"/>
    <property type="evidence" value="ECO:0007669"/>
    <property type="project" value="InterPro"/>
</dbReference>
<name>A0A179ICI9_CORDF</name>
<evidence type="ECO:0000313" key="9">
    <source>
        <dbReference type="EMBL" id="OAQ99621.1"/>
    </source>
</evidence>
<evidence type="ECO:0000256" key="7">
    <source>
        <dbReference type="RuleBase" id="RU003435"/>
    </source>
</evidence>
<keyword evidence="4 7" id="KW-0378">Hydrolase</keyword>
<dbReference type="PANTHER" id="PTHR11804">
    <property type="entry name" value="PROTEASE M3 THIMET OLIGOPEPTIDASE-RELATED"/>
    <property type="match status" value="1"/>
</dbReference>
<dbReference type="InterPro" id="IPR024080">
    <property type="entry name" value="Neurolysin/TOP_N"/>
</dbReference>
<sequence>MFQPCLDFSATPAAITANAERLVKSSRCRRDELVRTIAPEQATFANVMVPLAHMQNDFTIESNVLSFHRHVSEDADIRAASANAQALFDDFHAECWMREDVFKLVDAVYCNSCNLQDESALFLEMVHAIFARSSLGIRNAASRERYKEIQRRLSRIHAEFRENLGCCKDEMFFSVADLEGVPAATIEQLERDASNGKLRLDLSNPSHRHMLVSADRGETRKKLYLASDDRCGANVPLVKEAVRLRHEMAKLLGFENYATFQLQSRMAKTPERVSEFLLDMQSKLRSHGLSALQELKDLKNSDANKDDDSGGFFHCDYDYYHSRLLKSRLSMDRSRIQEYFPLQTTTAAILNLFGQLFGISFDEINPAGNNIWHTDVQMFSVHDNAARGGEFLGYLYLDLFRRDGKYPHESCFSLQPGFTRQDGTRHYPSTALTCAFSKPTPTKPSLLSHFEVTTLLHELGHGIHDLVSKTQYAHFHGPDGVPVDFGELPSQMLEYWCWTPSQLQSLSHHYAHLGPEMRTAWEARNPGRAPPETPQIPNELIEALTRAGRSTFGPLFHLDQVHRASFDLAVHQLGGTDEEVAAVDITVLWNKSRKDIGLIDGQEVFDGKYTHGNGYATTTHLMQNDYAAGYYGYLYSKVYAADLFYSEFQDNPRDTEKFQRYRQCVLESGGSRDGFQSLVDFLGREPSGDAFYNSLLPYVIFARGLAGRRGFQAQTLKKAPGYGLAKVLAGDVFDGLSRQGISPVVRAGAPEDPTGVTGGRDLFSGSVLDSQKSGMTALSPKGPPTTACTLHPGRGDKGLGHRTNVLDCLAVWCRAGADISEAKVFLEDAGAFVGHADGKTCVAANGP</sequence>
<dbReference type="SUPFAM" id="SSF55486">
    <property type="entry name" value="Metalloproteases ('zincins'), catalytic domain"/>
    <property type="match status" value="1"/>
</dbReference>
<proteinExistence type="inferred from homology"/>
<feature type="domain" description="Peptidase M3A/M3B catalytic" evidence="8">
    <location>
        <begin position="212"/>
        <end position="694"/>
    </location>
</feature>
<comment type="caution">
    <text evidence="9">The sequence shown here is derived from an EMBL/GenBank/DDBJ whole genome shotgun (WGS) entry which is preliminary data.</text>
</comment>
<accession>A0A179ICI9</accession>
<evidence type="ECO:0000256" key="4">
    <source>
        <dbReference type="ARBA" id="ARBA00022801"/>
    </source>
</evidence>
<dbReference type="OMA" id="HAEFREN"/>
<dbReference type="Pfam" id="PF01432">
    <property type="entry name" value="Peptidase_M3"/>
    <property type="match status" value="1"/>
</dbReference>
<dbReference type="GO" id="GO:0006518">
    <property type="term" value="P:peptide metabolic process"/>
    <property type="evidence" value="ECO:0007669"/>
    <property type="project" value="TreeGrafter"/>
</dbReference>
<keyword evidence="6 7" id="KW-0482">Metalloprotease</keyword>
<dbReference type="GO" id="GO:0046872">
    <property type="term" value="F:metal ion binding"/>
    <property type="evidence" value="ECO:0007669"/>
    <property type="project" value="UniProtKB-UniRule"/>
</dbReference>
<evidence type="ECO:0000256" key="5">
    <source>
        <dbReference type="ARBA" id="ARBA00022833"/>
    </source>
</evidence>
<dbReference type="InterPro" id="IPR045090">
    <property type="entry name" value="Pept_M3A_M3B"/>
</dbReference>
<dbReference type="InterPro" id="IPR001567">
    <property type="entry name" value="Pept_M3A_M3B_dom"/>
</dbReference>
<comment type="similarity">
    <text evidence="1 7">Belongs to the peptidase M3 family.</text>
</comment>
<keyword evidence="2 7" id="KW-0645">Protease</keyword>
<protein>
    <recommendedName>
        <fullName evidence="8">Peptidase M3A/M3B catalytic domain-containing protein</fullName>
    </recommendedName>
</protein>
<dbReference type="Gene3D" id="1.10.1370.10">
    <property type="entry name" value="Neurolysin, domain 3"/>
    <property type="match status" value="1"/>
</dbReference>
<dbReference type="EMBL" id="LUKN01002124">
    <property type="protein sequence ID" value="OAQ99621.1"/>
    <property type="molecule type" value="Genomic_DNA"/>
</dbReference>
<gene>
    <name evidence="9" type="ORF">LLEC1_04745</name>
</gene>
<reference evidence="9 10" key="1">
    <citation type="submission" date="2016-03" db="EMBL/GenBank/DDBJ databases">
        <title>Fine-scale spatial genetic structure of a fungal parasite of coffee scale insects.</title>
        <authorList>
            <person name="Jackson D."/>
            <person name="Zemenick K.A."/>
            <person name="Malloure B."/>
            <person name="Quandt C.A."/>
            <person name="James T.Y."/>
        </authorList>
    </citation>
    <scope>NUCLEOTIDE SEQUENCE [LARGE SCALE GENOMIC DNA]</scope>
    <source>
        <strain evidence="9 10">UM487</strain>
    </source>
</reference>
<evidence type="ECO:0000256" key="6">
    <source>
        <dbReference type="ARBA" id="ARBA00023049"/>
    </source>
</evidence>
<evidence type="ECO:0000256" key="1">
    <source>
        <dbReference type="ARBA" id="ARBA00006040"/>
    </source>
</evidence>
<comment type="cofactor">
    <cofactor evidence="7">
        <name>Zn(2+)</name>
        <dbReference type="ChEBI" id="CHEBI:29105"/>
    </cofactor>
    <text evidence="7">Binds 1 zinc ion.</text>
</comment>
<keyword evidence="5 7" id="KW-0862">Zinc</keyword>
<dbReference type="CDD" id="cd06455">
    <property type="entry name" value="M3A_TOP"/>
    <property type="match status" value="1"/>
</dbReference>
<keyword evidence="3 7" id="KW-0479">Metal-binding</keyword>
<dbReference type="Gene3D" id="3.40.390.10">
    <property type="entry name" value="Collagenase (Catalytic Domain)"/>
    <property type="match status" value="1"/>
</dbReference>
<dbReference type="InterPro" id="IPR024077">
    <property type="entry name" value="Neurolysin/TOP_dom2"/>
</dbReference>
<dbReference type="OrthoDB" id="534666at2759"/>
<dbReference type="AlphaFoldDB" id="A0A179ICI9"/>
<evidence type="ECO:0000256" key="3">
    <source>
        <dbReference type="ARBA" id="ARBA00022723"/>
    </source>
</evidence>
<evidence type="ECO:0000313" key="10">
    <source>
        <dbReference type="Proteomes" id="UP000243081"/>
    </source>
</evidence>
<evidence type="ECO:0000256" key="2">
    <source>
        <dbReference type="ARBA" id="ARBA00022670"/>
    </source>
</evidence>
<dbReference type="PANTHER" id="PTHR11804:SF84">
    <property type="entry name" value="SACCHAROLYSIN"/>
    <property type="match status" value="1"/>
</dbReference>
<dbReference type="FunFam" id="3.40.390.10:FF:000074">
    <property type="entry name" value="Metalloprotease"/>
    <property type="match status" value="1"/>
</dbReference>
<keyword evidence="10" id="KW-1185">Reference proteome</keyword>
<dbReference type="InterPro" id="IPR024079">
    <property type="entry name" value="MetalloPept_cat_dom_sf"/>
</dbReference>
<dbReference type="Gene3D" id="1.20.1050.40">
    <property type="entry name" value="Endopeptidase. Chain P, domain 1"/>
    <property type="match status" value="1"/>
</dbReference>
<dbReference type="GO" id="GO:0006508">
    <property type="term" value="P:proteolysis"/>
    <property type="evidence" value="ECO:0007669"/>
    <property type="project" value="UniProtKB-KW"/>
</dbReference>
<dbReference type="GO" id="GO:0005758">
    <property type="term" value="C:mitochondrial intermembrane space"/>
    <property type="evidence" value="ECO:0007669"/>
    <property type="project" value="TreeGrafter"/>
</dbReference>
<dbReference type="Proteomes" id="UP000243081">
    <property type="component" value="Unassembled WGS sequence"/>
</dbReference>